<proteinExistence type="predicted"/>
<feature type="region of interest" description="Disordered" evidence="1">
    <location>
        <begin position="1"/>
        <end position="50"/>
    </location>
</feature>
<name>A0ABS9A5U7_9GAMM</name>
<reference evidence="3 4" key="1">
    <citation type="journal article" date="2021" name="Front. Microbiol.">
        <title>Aerobic Denitrification and Heterotrophic Sulfur Oxidation in the Genus Halomonas Revealed by Six Novel Species Characterizations and Genome-Based Analysis.</title>
        <authorList>
            <person name="Wang L."/>
            <person name="Shao Z."/>
        </authorList>
    </citation>
    <scope>NUCLEOTIDE SEQUENCE [LARGE SCALE GENOMIC DNA]</scope>
    <source>
        <strain evidence="3 4">MCCC 1A11081</strain>
    </source>
</reference>
<keyword evidence="4" id="KW-1185">Reference proteome</keyword>
<dbReference type="InterPro" id="IPR025484">
    <property type="entry name" value="DUF4376"/>
</dbReference>
<comment type="caution">
    <text evidence="3">The sequence shown here is derived from an EMBL/GenBank/DDBJ whole genome shotgun (WGS) entry which is preliminary data.</text>
</comment>
<evidence type="ECO:0000313" key="4">
    <source>
        <dbReference type="Proteomes" id="UP001320168"/>
    </source>
</evidence>
<dbReference type="Pfam" id="PF14301">
    <property type="entry name" value="DUF4376"/>
    <property type="match status" value="1"/>
</dbReference>
<evidence type="ECO:0000313" key="3">
    <source>
        <dbReference type="EMBL" id="MCE8004211.1"/>
    </source>
</evidence>
<sequence>MRIWDIHPTDRTVIDPAGREAPLDPMRQQSRIPAGATSVEPPETGEHESARWAGEAWEVVSDWRGHVYWLADGSRHEITELGKEPPVDALDEEPPEPLADLAARQRIAIESARKAAEAEGIRHNDIRYAGDPENRQAIREALEAAEDAGMQAFNRWKDSDNRFHVDHPVADVWAALRAIATRRSQLINREGDFVAQIDAILGDEDLSDDEKREQLEAIEWSEA</sequence>
<feature type="compositionally biased region" description="Basic and acidic residues" evidence="1">
    <location>
        <begin position="1"/>
        <end position="22"/>
    </location>
</feature>
<accession>A0ABS9A5U7</accession>
<evidence type="ECO:0000259" key="2">
    <source>
        <dbReference type="Pfam" id="PF14301"/>
    </source>
</evidence>
<dbReference type="Proteomes" id="UP001320168">
    <property type="component" value="Unassembled WGS sequence"/>
</dbReference>
<gene>
    <name evidence="3" type="ORF">HOP53_15335</name>
</gene>
<evidence type="ECO:0000256" key="1">
    <source>
        <dbReference type="SAM" id="MobiDB-lite"/>
    </source>
</evidence>
<protein>
    <submittedName>
        <fullName evidence="3">DUF4376 domain-containing protein</fullName>
    </submittedName>
</protein>
<organism evidence="3 4">
    <name type="scientific">Billgrantia ethanolica</name>
    <dbReference type="NCBI Taxonomy" id="2733486"/>
    <lineage>
        <taxon>Bacteria</taxon>
        <taxon>Pseudomonadati</taxon>
        <taxon>Pseudomonadota</taxon>
        <taxon>Gammaproteobacteria</taxon>
        <taxon>Oceanospirillales</taxon>
        <taxon>Halomonadaceae</taxon>
        <taxon>Billgrantia</taxon>
    </lineage>
</organism>
<dbReference type="RefSeq" id="WP_234270842.1">
    <property type="nucleotide sequence ID" value="NZ_JABFTX010000003.1"/>
</dbReference>
<dbReference type="EMBL" id="JABFTX010000003">
    <property type="protein sequence ID" value="MCE8004211.1"/>
    <property type="molecule type" value="Genomic_DNA"/>
</dbReference>
<feature type="domain" description="DUF4376" evidence="2">
    <location>
        <begin position="102"/>
        <end position="203"/>
    </location>
</feature>